<dbReference type="OrthoDB" id="9800595at2"/>
<dbReference type="GO" id="GO:0005524">
    <property type="term" value="F:ATP binding"/>
    <property type="evidence" value="ECO:0007669"/>
    <property type="project" value="InterPro"/>
</dbReference>
<reference evidence="4 5" key="1">
    <citation type="journal article" date="2011" name="Syst. Appl. Microbiol.">
        <title>Defluviimonas denitrificans gen. nov., sp. nov., and Pararhodobacter aggregans gen. nov., sp. nov., non-phototrophic Rhodobacteraceae from the biofilter of a marine aquaculture.</title>
        <authorList>
            <person name="Foesel B.U."/>
            <person name="Drake H.L."/>
            <person name="Schramm A."/>
        </authorList>
    </citation>
    <scope>NUCLEOTIDE SEQUENCE [LARGE SCALE GENOMIC DNA]</scope>
    <source>
        <strain evidence="4 5">D1-19</strain>
    </source>
</reference>
<dbReference type="SUPFAM" id="SSF53067">
    <property type="entry name" value="Actin-like ATPase domain"/>
    <property type="match status" value="1"/>
</dbReference>
<evidence type="ECO:0000256" key="3">
    <source>
        <dbReference type="RuleBase" id="RU004046"/>
    </source>
</evidence>
<dbReference type="Gene3D" id="3.30.420.40">
    <property type="match status" value="1"/>
</dbReference>
<evidence type="ECO:0000256" key="2">
    <source>
        <dbReference type="ARBA" id="ARBA00022777"/>
    </source>
</evidence>
<proteinExistence type="inferred from homology"/>
<dbReference type="RefSeq" id="WP_107752969.1">
    <property type="nucleotide sequence ID" value="NZ_QBKF01000008.1"/>
</dbReference>
<evidence type="ECO:0000313" key="4">
    <source>
        <dbReference type="EMBL" id="PVE46690.1"/>
    </source>
</evidence>
<keyword evidence="2 4" id="KW-0418">Kinase</keyword>
<evidence type="ECO:0000313" key="5">
    <source>
        <dbReference type="Proteomes" id="UP000244810"/>
    </source>
</evidence>
<dbReference type="InterPro" id="IPR043129">
    <property type="entry name" value="ATPase_NBD"/>
</dbReference>
<dbReference type="AlphaFoldDB" id="A0A2T7UPN3"/>
<organism evidence="4 5">
    <name type="scientific">Pararhodobacter aggregans</name>
    <dbReference type="NCBI Taxonomy" id="404875"/>
    <lineage>
        <taxon>Bacteria</taxon>
        <taxon>Pseudomonadati</taxon>
        <taxon>Pseudomonadota</taxon>
        <taxon>Alphaproteobacteria</taxon>
        <taxon>Rhodobacterales</taxon>
        <taxon>Paracoccaceae</taxon>
        <taxon>Pararhodobacter</taxon>
    </lineage>
</organism>
<dbReference type="GO" id="GO:0006096">
    <property type="term" value="P:glycolytic process"/>
    <property type="evidence" value="ECO:0007669"/>
    <property type="project" value="InterPro"/>
</dbReference>
<dbReference type="GO" id="GO:0005536">
    <property type="term" value="F:D-glucose binding"/>
    <property type="evidence" value="ECO:0007669"/>
    <property type="project" value="InterPro"/>
</dbReference>
<evidence type="ECO:0000256" key="1">
    <source>
        <dbReference type="ARBA" id="ARBA00022679"/>
    </source>
</evidence>
<dbReference type="GO" id="GO:0005829">
    <property type="term" value="C:cytosol"/>
    <property type="evidence" value="ECO:0007669"/>
    <property type="project" value="TreeGrafter"/>
</dbReference>
<dbReference type="EMBL" id="QDDR01000008">
    <property type="protein sequence ID" value="PVE46690.1"/>
    <property type="molecule type" value="Genomic_DNA"/>
</dbReference>
<protein>
    <submittedName>
        <fullName evidence="4">Glucokinase</fullName>
    </submittedName>
</protein>
<gene>
    <name evidence="4" type="ORF">DDE23_16230</name>
</gene>
<dbReference type="PANTHER" id="PTHR47690">
    <property type="entry name" value="GLUCOKINASE"/>
    <property type="match status" value="1"/>
</dbReference>
<dbReference type="InterPro" id="IPR050201">
    <property type="entry name" value="Bacterial_glucokinase"/>
</dbReference>
<sequence>MSDRPLHSWPFTPAPQLVADIGGTNTRVALADAGVLRQGSIRKYPNHGRASLAEILQQYLAETATGDCAGVCVAAAGPVRDGVARMTNLDWEITAGDLARVGRTDRVAILNDLQAQGHALASLDPRHLRVLLPGQPAPAGATQLVVGAGTGFNAAPVHHLPGGTHVAPSECGHIHLPRKGEQEAALARHLAELHGIATIEEVLCGRGLVALHRWLSGQELAGDALTAAIAAGEPAARKTGQLYARIMGRSLATLALVHLPYGGIFLIGSVARAMAPHLVALGMGEAFRDMGRFSPMMAEFPVAMVEDDYAALLGCAAHLAGRPH</sequence>
<dbReference type="GO" id="GO:0004340">
    <property type="term" value="F:glucokinase activity"/>
    <property type="evidence" value="ECO:0007669"/>
    <property type="project" value="InterPro"/>
</dbReference>
<accession>A0A2T7UPN3</accession>
<dbReference type="CDD" id="cd24008">
    <property type="entry name" value="ASKHA_NBD_GLK"/>
    <property type="match status" value="1"/>
</dbReference>
<dbReference type="PANTHER" id="PTHR47690:SF1">
    <property type="entry name" value="GLUCOKINASE"/>
    <property type="match status" value="1"/>
</dbReference>
<keyword evidence="1" id="KW-0808">Transferase</keyword>
<dbReference type="Proteomes" id="UP000244810">
    <property type="component" value="Unassembled WGS sequence"/>
</dbReference>
<keyword evidence="5" id="KW-1185">Reference proteome</keyword>
<comment type="caution">
    <text evidence="4">The sequence shown here is derived from an EMBL/GenBank/DDBJ whole genome shotgun (WGS) entry which is preliminary data.</text>
</comment>
<dbReference type="InterPro" id="IPR003836">
    <property type="entry name" value="Glucokinase"/>
</dbReference>
<dbReference type="Gene3D" id="3.40.367.20">
    <property type="match status" value="1"/>
</dbReference>
<comment type="similarity">
    <text evidence="3">Belongs to the bacterial glucokinase family.</text>
</comment>
<dbReference type="Pfam" id="PF02685">
    <property type="entry name" value="Glucokinase"/>
    <property type="match status" value="1"/>
</dbReference>
<name>A0A2T7UPN3_9RHOB</name>